<dbReference type="PANTHER" id="PTHR34220:SF7">
    <property type="entry name" value="SENSOR HISTIDINE KINASE YPDA"/>
    <property type="match status" value="1"/>
</dbReference>
<dbReference type="InterPro" id="IPR003594">
    <property type="entry name" value="HATPase_dom"/>
</dbReference>
<reference evidence="4" key="1">
    <citation type="journal article" date="2019" name="Int. J. Syst. Evol. Microbiol.">
        <title>The Global Catalogue of Microorganisms (GCM) 10K type strain sequencing project: providing services to taxonomists for standard genome sequencing and annotation.</title>
        <authorList>
            <consortium name="The Broad Institute Genomics Platform"/>
            <consortium name="The Broad Institute Genome Sequencing Center for Infectious Disease"/>
            <person name="Wu L."/>
            <person name="Ma J."/>
        </authorList>
    </citation>
    <scope>NUCLEOTIDE SEQUENCE [LARGE SCALE GENOMIC DNA]</scope>
    <source>
        <strain evidence="4">KCTC 33676</strain>
    </source>
</reference>
<feature type="transmembrane region" description="Helical" evidence="1">
    <location>
        <begin position="12"/>
        <end position="33"/>
    </location>
</feature>
<dbReference type="Gene3D" id="3.30.565.10">
    <property type="entry name" value="Histidine kinase-like ATPase, C-terminal domain"/>
    <property type="match status" value="1"/>
</dbReference>
<evidence type="ECO:0000313" key="4">
    <source>
        <dbReference type="Proteomes" id="UP001597497"/>
    </source>
</evidence>
<dbReference type="Pfam" id="PF06580">
    <property type="entry name" value="His_kinase"/>
    <property type="match status" value="1"/>
</dbReference>
<dbReference type="InterPro" id="IPR036890">
    <property type="entry name" value="HATPase_C_sf"/>
</dbReference>
<evidence type="ECO:0000259" key="2">
    <source>
        <dbReference type="SMART" id="SM00387"/>
    </source>
</evidence>
<dbReference type="Gene3D" id="6.10.340.10">
    <property type="match status" value="1"/>
</dbReference>
<dbReference type="RefSeq" id="WP_379931235.1">
    <property type="nucleotide sequence ID" value="NZ_JBHUMM010000045.1"/>
</dbReference>
<sequence>MRPFKKWKLQRVMFTIFAGFILILLVCIIWASYQISSSQMLKNTSYYQQSLLRELNREVSVLLHSVEQSSLAAARNLKLDDYYQEQDGVYDRYTRLRTMQDMMAQTVYSSTILEFVELYIDDHILTQKHEAGVRVMDMDKVEDQSFYSLLEDTDAAWMGNHIIDTYRGERSVITFARKLYAFNGEFHGILVFHVKESVLSDMLDEVTEENAIGSNRMLFDAGNRLIFSTDEEPLSFADEHVMWQEEWGKSSGYERTVIEQASSTDEQLMVWNRAPRTGWVMVELTPWKEMTKGSVELAVKLAWIGAAAVVVALLFTLWVTRQFTRPIRLLTSAMNKFSVTRKSVYLPEDYTNEFGVMFNGYDKLTHRTLELYQSLEQQYKKQREAEITALQANINPHFLYNTLDQINWMAIGAGQSQISRVLELVGRMFRIQLSDGKTLITLREEIEHVACYMEIQQLQFGEGLQFQVEVEQEELLECYLPKLTIQPFIENSIKHGFHGRTEGRVRLHIQPNGRDVQLTIYDNGSGFDDTQPQAKPAAGPMKIRTKGGYGIRNVRERIQALFGDRYDIQVSSVRGEGTTVTLNIPRMDEQQAV</sequence>
<dbReference type="SMART" id="SM00387">
    <property type="entry name" value="HATPase_c"/>
    <property type="match status" value="1"/>
</dbReference>
<dbReference type="InterPro" id="IPR010559">
    <property type="entry name" value="Sig_transdc_His_kin_internal"/>
</dbReference>
<dbReference type="InterPro" id="IPR050640">
    <property type="entry name" value="Bact_2-comp_sensor_kinase"/>
</dbReference>
<dbReference type="Proteomes" id="UP001597497">
    <property type="component" value="Unassembled WGS sequence"/>
</dbReference>
<keyword evidence="1" id="KW-0472">Membrane</keyword>
<feature type="transmembrane region" description="Helical" evidence="1">
    <location>
        <begin position="301"/>
        <end position="320"/>
    </location>
</feature>
<protein>
    <submittedName>
        <fullName evidence="3">Sensor histidine kinase</fullName>
        <ecNumber evidence="3">2.7.13.3</ecNumber>
    </submittedName>
</protein>
<dbReference type="PANTHER" id="PTHR34220">
    <property type="entry name" value="SENSOR HISTIDINE KINASE YPDA"/>
    <property type="match status" value="1"/>
</dbReference>
<name>A0ABW5RGA2_9BACL</name>
<gene>
    <name evidence="3" type="ORF">ACFSUC_19040</name>
</gene>
<dbReference type="EC" id="2.7.13.3" evidence="3"/>
<dbReference type="EMBL" id="JBHUMM010000045">
    <property type="protein sequence ID" value="MFD2673650.1"/>
    <property type="molecule type" value="Genomic_DNA"/>
</dbReference>
<dbReference type="SUPFAM" id="SSF55874">
    <property type="entry name" value="ATPase domain of HSP90 chaperone/DNA topoisomerase II/histidine kinase"/>
    <property type="match status" value="1"/>
</dbReference>
<keyword evidence="4" id="KW-1185">Reference proteome</keyword>
<evidence type="ECO:0000313" key="3">
    <source>
        <dbReference type="EMBL" id="MFD2673650.1"/>
    </source>
</evidence>
<accession>A0ABW5RGA2</accession>
<evidence type="ECO:0000256" key="1">
    <source>
        <dbReference type="SAM" id="Phobius"/>
    </source>
</evidence>
<comment type="caution">
    <text evidence="3">The sequence shown here is derived from an EMBL/GenBank/DDBJ whole genome shotgun (WGS) entry which is preliminary data.</text>
</comment>
<dbReference type="GO" id="GO:0004673">
    <property type="term" value="F:protein histidine kinase activity"/>
    <property type="evidence" value="ECO:0007669"/>
    <property type="project" value="UniProtKB-EC"/>
</dbReference>
<organism evidence="3 4">
    <name type="scientific">Marinicrinis sediminis</name>
    <dbReference type="NCBI Taxonomy" id="1652465"/>
    <lineage>
        <taxon>Bacteria</taxon>
        <taxon>Bacillati</taxon>
        <taxon>Bacillota</taxon>
        <taxon>Bacilli</taxon>
        <taxon>Bacillales</taxon>
        <taxon>Paenibacillaceae</taxon>
    </lineage>
</organism>
<feature type="domain" description="Histidine kinase/HSP90-like ATPase" evidence="2">
    <location>
        <begin position="476"/>
        <end position="588"/>
    </location>
</feature>
<dbReference type="Pfam" id="PF02518">
    <property type="entry name" value="HATPase_c"/>
    <property type="match status" value="1"/>
</dbReference>
<keyword evidence="3" id="KW-0418">Kinase</keyword>
<keyword evidence="1" id="KW-1133">Transmembrane helix</keyword>
<keyword evidence="3" id="KW-0808">Transferase</keyword>
<proteinExistence type="predicted"/>
<keyword evidence="1" id="KW-0812">Transmembrane</keyword>